<keyword evidence="3" id="KW-1185">Reference proteome</keyword>
<gene>
    <name evidence="2" type="ORF">NQ317_016481</name>
</gene>
<dbReference type="EMBL" id="JAPWTJ010000902">
    <property type="protein sequence ID" value="KAJ8974959.1"/>
    <property type="molecule type" value="Genomic_DNA"/>
</dbReference>
<reference evidence="2" key="1">
    <citation type="journal article" date="2023" name="Insect Mol. Biol.">
        <title>Genome sequencing provides insights into the evolution of gene families encoding plant cell wall-degrading enzymes in longhorned beetles.</title>
        <authorList>
            <person name="Shin N.R."/>
            <person name="Okamura Y."/>
            <person name="Kirsch R."/>
            <person name="Pauchet Y."/>
        </authorList>
    </citation>
    <scope>NUCLEOTIDE SEQUENCE</scope>
    <source>
        <strain evidence="2">MMC_N1</strain>
    </source>
</reference>
<evidence type="ECO:0000313" key="2">
    <source>
        <dbReference type="EMBL" id="KAJ8974959.1"/>
    </source>
</evidence>
<evidence type="ECO:0000256" key="1">
    <source>
        <dbReference type="SAM" id="Phobius"/>
    </source>
</evidence>
<feature type="transmembrane region" description="Helical" evidence="1">
    <location>
        <begin position="24"/>
        <end position="44"/>
    </location>
</feature>
<comment type="caution">
    <text evidence="2">The sequence shown here is derived from an EMBL/GenBank/DDBJ whole genome shotgun (WGS) entry which is preliminary data.</text>
</comment>
<accession>A0ABQ9JA15</accession>
<proteinExistence type="predicted"/>
<keyword evidence="1" id="KW-0812">Transmembrane</keyword>
<keyword evidence="1" id="KW-1133">Transmembrane helix</keyword>
<dbReference type="Proteomes" id="UP001162164">
    <property type="component" value="Unassembled WGS sequence"/>
</dbReference>
<evidence type="ECO:0000313" key="3">
    <source>
        <dbReference type="Proteomes" id="UP001162164"/>
    </source>
</evidence>
<keyword evidence="1" id="KW-0472">Membrane</keyword>
<organism evidence="2 3">
    <name type="scientific">Molorchus minor</name>
    <dbReference type="NCBI Taxonomy" id="1323400"/>
    <lineage>
        <taxon>Eukaryota</taxon>
        <taxon>Metazoa</taxon>
        <taxon>Ecdysozoa</taxon>
        <taxon>Arthropoda</taxon>
        <taxon>Hexapoda</taxon>
        <taxon>Insecta</taxon>
        <taxon>Pterygota</taxon>
        <taxon>Neoptera</taxon>
        <taxon>Endopterygota</taxon>
        <taxon>Coleoptera</taxon>
        <taxon>Polyphaga</taxon>
        <taxon>Cucujiformia</taxon>
        <taxon>Chrysomeloidea</taxon>
        <taxon>Cerambycidae</taxon>
        <taxon>Lamiinae</taxon>
        <taxon>Monochamini</taxon>
        <taxon>Molorchus</taxon>
    </lineage>
</organism>
<protein>
    <submittedName>
        <fullName evidence="2">Uncharacterized protein</fullName>
    </submittedName>
</protein>
<sequence length="60" mass="6655">MLILLNTYLVRSRQTYENWEMEGIIVNALGMVFIALAILVSFAVRSPTLSASPKILTDGL</sequence>
<name>A0ABQ9JA15_9CUCU</name>